<dbReference type="InterPro" id="IPR028098">
    <property type="entry name" value="Glyco_trans_4-like_N"/>
</dbReference>
<evidence type="ECO:0000313" key="3">
    <source>
        <dbReference type="Proteomes" id="UP000317155"/>
    </source>
</evidence>
<dbReference type="Pfam" id="PF13692">
    <property type="entry name" value="Glyco_trans_1_4"/>
    <property type="match status" value="1"/>
</dbReference>
<sequence>MKILYLCHRIPYPPNKGDKIRSFNEVRYLAARHELDLLCLADDPGDLKYRAELEKICRRVEVFPLDPTRAKVRGLLSLAKGNSLSAGYFHQRDMQQCCDRLLQEGDYDAVLCFSSTMAEYLFRAAPQKKSPRRVMDFCDVDSDKWLQYAAESRIPLTWLYRLENRRLADYERGIYRAFDHSVLISEAEALLFRGICPEARDIAVIPNGVDYDYFSPERESTRVLSVDTPNLVFTGAMDYHVNVDGVCWFCREIWPLLKKDFPPLRFTIVGSKPTPAVLALAKLDGVAVTGFVDDVRPYYRDADVCVIPLRLGRGVQNKVLEALAMGKAAVATAKANAGIQAEDGTHLRLADSPRDFAAAVATLLRDPSQRQTLGGNARRFVTERYDWATNMEKLEKLLMTV</sequence>
<feature type="domain" description="Glycosyltransferase subfamily 4-like N-terminal" evidence="1">
    <location>
        <begin position="26"/>
        <end position="208"/>
    </location>
</feature>
<dbReference type="RefSeq" id="WP_092056283.1">
    <property type="nucleotide sequence ID" value="NZ_FOJJ01000012.1"/>
</dbReference>
<dbReference type="OrthoDB" id="9807209at2"/>
<dbReference type="CDD" id="cd03801">
    <property type="entry name" value="GT4_PimA-like"/>
    <property type="match status" value="1"/>
</dbReference>
<evidence type="ECO:0000313" key="2">
    <source>
        <dbReference type="EMBL" id="TRO83350.1"/>
    </source>
</evidence>
<comment type="caution">
    <text evidence="2">The sequence shown here is derived from an EMBL/GenBank/DDBJ whole genome shotgun (WGS) entry which is preliminary data.</text>
</comment>
<dbReference type="InterPro" id="IPR017521">
    <property type="entry name" value="Sugar_tfrase_PEP-CTERM_Stp1"/>
</dbReference>
<proteinExistence type="predicted"/>
<evidence type="ECO:0000259" key="1">
    <source>
        <dbReference type="Pfam" id="PF13579"/>
    </source>
</evidence>
<accession>A0A550JJF1</accession>
<dbReference type="AlphaFoldDB" id="A0A550JJF1"/>
<name>A0A550JJF1_9BACT</name>
<organism evidence="2 3">
    <name type="scientific">Trichloromonas acetexigens</name>
    <dbReference type="NCBI Taxonomy" id="38815"/>
    <lineage>
        <taxon>Bacteria</taxon>
        <taxon>Pseudomonadati</taxon>
        <taxon>Thermodesulfobacteriota</taxon>
        <taxon>Desulfuromonadia</taxon>
        <taxon>Desulfuromonadales</taxon>
        <taxon>Trichloromonadaceae</taxon>
        <taxon>Trichloromonas</taxon>
    </lineage>
</organism>
<dbReference type="PANTHER" id="PTHR12526:SF600">
    <property type="entry name" value="GLYCOSYL TRANSFERASE GROUP 1"/>
    <property type="match status" value="1"/>
</dbReference>
<protein>
    <submittedName>
        <fullName evidence="2">TIGR03087 family PEP-CTERM/XrtA system glycosyltransferase</fullName>
    </submittedName>
</protein>
<dbReference type="Pfam" id="PF13579">
    <property type="entry name" value="Glyco_trans_4_4"/>
    <property type="match status" value="1"/>
</dbReference>
<dbReference type="Proteomes" id="UP000317155">
    <property type="component" value="Unassembled WGS sequence"/>
</dbReference>
<dbReference type="EMBL" id="VJVV01000002">
    <property type="protein sequence ID" value="TRO83350.1"/>
    <property type="molecule type" value="Genomic_DNA"/>
</dbReference>
<dbReference type="SUPFAM" id="SSF53756">
    <property type="entry name" value="UDP-Glycosyltransferase/glycogen phosphorylase"/>
    <property type="match status" value="1"/>
</dbReference>
<dbReference type="PANTHER" id="PTHR12526">
    <property type="entry name" value="GLYCOSYLTRANSFERASE"/>
    <property type="match status" value="1"/>
</dbReference>
<dbReference type="Gene3D" id="3.40.50.2000">
    <property type="entry name" value="Glycogen Phosphorylase B"/>
    <property type="match status" value="2"/>
</dbReference>
<gene>
    <name evidence="2" type="ORF">FL622_04505</name>
</gene>
<dbReference type="NCBIfam" id="TIGR03087">
    <property type="entry name" value="stp1"/>
    <property type="match status" value="1"/>
</dbReference>
<keyword evidence="2" id="KW-0808">Transferase</keyword>
<dbReference type="GO" id="GO:0016757">
    <property type="term" value="F:glycosyltransferase activity"/>
    <property type="evidence" value="ECO:0007669"/>
    <property type="project" value="UniProtKB-ARBA"/>
</dbReference>
<keyword evidence="3" id="KW-1185">Reference proteome</keyword>
<reference evidence="2 3" key="1">
    <citation type="submission" date="2019-07" db="EMBL/GenBank/DDBJ databases">
        <title>Insights of Desulfuromonas acetexigens electromicrobiology.</title>
        <authorList>
            <person name="Katuri K."/>
            <person name="Sapireddy V."/>
            <person name="Shaw D.R."/>
            <person name="Saikaly P."/>
        </authorList>
    </citation>
    <scope>NUCLEOTIDE SEQUENCE [LARGE SCALE GENOMIC DNA]</scope>
    <source>
        <strain evidence="2 3">2873</strain>
    </source>
</reference>